<evidence type="ECO:0000313" key="3">
    <source>
        <dbReference type="Proteomes" id="UP000299102"/>
    </source>
</evidence>
<accession>A0A4C1WU99</accession>
<name>A0A4C1WU99_EUMVA</name>
<organism evidence="2 3">
    <name type="scientific">Eumeta variegata</name>
    <name type="common">Bagworm moth</name>
    <name type="synonym">Eumeta japonica</name>
    <dbReference type="NCBI Taxonomy" id="151549"/>
    <lineage>
        <taxon>Eukaryota</taxon>
        <taxon>Metazoa</taxon>
        <taxon>Ecdysozoa</taxon>
        <taxon>Arthropoda</taxon>
        <taxon>Hexapoda</taxon>
        <taxon>Insecta</taxon>
        <taxon>Pterygota</taxon>
        <taxon>Neoptera</taxon>
        <taxon>Endopterygota</taxon>
        <taxon>Lepidoptera</taxon>
        <taxon>Glossata</taxon>
        <taxon>Ditrysia</taxon>
        <taxon>Tineoidea</taxon>
        <taxon>Psychidae</taxon>
        <taxon>Oiketicinae</taxon>
        <taxon>Eumeta</taxon>
    </lineage>
</organism>
<reference evidence="2 3" key="1">
    <citation type="journal article" date="2019" name="Commun. Biol.">
        <title>The bagworm genome reveals a unique fibroin gene that provides high tensile strength.</title>
        <authorList>
            <person name="Kono N."/>
            <person name="Nakamura H."/>
            <person name="Ohtoshi R."/>
            <person name="Tomita M."/>
            <person name="Numata K."/>
            <person name="Arakawa K."/>
        </authorList>
    </citation>
    <scope>NUCLEOTIDE SEQUENCE [LARGE SCALE GENOMIC DNA]</scope>
</reference>
<sequence>MNCDTLFHQDKSEPPHCGVSSGNGPARSERIWTKKSNHVKVQVDRTSNLEDPVIVETVQTSPTDRYERRTFLAGRAASLTHLDAVVKRFDGFFSTGCIRKYGRP</sequence>
<dbReference type="EMBL" id="BGZK01000656">
    <property type="protein sequence ID" value="GBP54891.1"/>
    <property type="molecule type" value="Genomic_DNA"/>
</dbReference>
<evidence type="ECO:0000256" key="1">
    <source>
        <dbReference type="SAM" id="MobiDB-lite"/>
    </source>
</evidence>
<evidence type="ECO:0000313" key="2">
    <source>
        <dbReference type="EMBL" id="GBP54891.1"/>
    </source>
</evidence>
<keyword evidence="3" id="KW-1185">Reference proteome</keyword>
<gene>
    <name evidence="2" type="ORF">EVAR_11644_1</name>
</gene>
<feature type="region of interest" description="Disordered" evidence="1">
    <location>
        <begin position="1"/>
        <end position="29"/>
    </location>
</feature>
<protein>
    <submittedName>
        <fullName evidence="2">Uncharacterized protein</fullName>
    </submittedName>
</protein>
<dbReference type="Proteomes" id="UP000299102">
    <property type="component" value="Unassembled WGS sequence"/>
</dbReference>
<dbReference type="AlphaFoldDB" id="A0A4C1WU99"/>
<proteinExistence type="predicted"/>
<comment type="caution">
    <text evidence="2">The sequence shown here is derived from an EMBL/GenBank/DDBJ whole genome shotgun (WGS) entry which is preliminary data.</text>
</comment>